<keyword evidence="1" id="KW-1185">Reference proteome</keyword>
<dbReference type="GeneID" id="102801563"/>
<gene>
    <name evidence="2" type="primary">LOC102801563</name>
</gene>
<protein>
    <submittedName>
        <fullName evidence="2">Histamine N-methyltransferase-like</fullName>
    </submittedName>
</protein>
<dbReference type="Gene3D" id="3.40.50.150">
    <property type="entry name" value="Vaccinia Virus protein VP39"/>
    <property type="match status" value="1"/>
</dbReference>
<dbReference type="SUPFAM" id="SSF53335">
    <property type="entry name" value="S-adenosyl-L-methionine-dependent methyltransferases"/>
    <property type="match status" value="1"/>
</dbReference>
<dbReference type="Proteomes" id="UP000694865">
    <property type="component" value="Unplaced"/>
</dbReference>
<sequence>MSHSAYYFKDVETTVVDLYNRLVKGGMLFTKMVDGGWEKFGVEVGEYFTNPKLHFIGTHFLENVIKRRIPNARYETKKREHTVDITDCFDEESQAGAYLIDFTTLIYKFRETCKPEIKKKIIRISG</sequence>
<proteinExistence type="predicted"/>
<organism evidence="1 2">
    <name type="scientific">Saccoglossus kowalevskii</name>
    <name type="common">Acorn worm</name>
    <dbReference type="NCBI Taxonomy" id="10224"/>
    <lineage>
        <taxon>Eukaryota</taxon>
        <taxon>Metazoa</taxon>
        <taxon>Hemichordata</taxon>
        <taxon>Enteropneusta</taxon>
        <taxon>Harrimaniidae</taxon>
        <taxon>Saccoglossus</taxon>
    </lineage>
</organism>
<evidence type="ECO:0000313" key="1">
    <source>
        <dbReference type="Proteomes" id="UP000694865"/>
    </source>
</evidence>
<accession>A0ABM0MFS8</accession>
<dbReference type="InterPro" id="IPR029063">
    <property type="entry name" value="SAM-dependent_MTases_sf"/>
</dbReference>
<reference evidence="2" key="1">
    <citation type="submission" date="2025-08" db="UniProtKB">
        <authorList>
            <consortium name="RefSeq"/>
        </authorList>
    </citation>
    <scope>IDENTIFICATION</scope>
    <source>
        <tissue evidence="2">Testes</tissue>
    </source>
</reference>
<name>A0ABM0MFS8_SACKO</name>
<evidence type="ECO:0000313" key="2">
    <source>
        <dbReference type="RefSeq" id="XP_006818869.1"/>
    </source>
</evidence>
<dbReference type="RefSeq" id="XP_006818869.1">
    <property type="nucleotide sequence ID" value="XM_006818806.1"/>
</dbReference>